<proteinExistence type="predicted"/>
<dbReference type="EMBL" id="MU274920">
    <property type="protein sequence ID" value="KAI0086961.1"/>
    <property type="molecule type" value="Genomic_DNA"/>
</dbReference>
<protein>
    <submittedName>
        <fullName evidence="1">Uncharacterized protein</fullName>
    </submittedName>
</protein>
<evidence type="ECO:0000313" key="2">
    <source>
        <dbReference type="Proteomes" id="UP001055072"/>
    </source>
</evidence>
<comment type="caution">
    <text evidence="1">The sequence shown here is derived from an EMBL/GenBank/DDBJ whole genome shotgun (WGS) entry which is preliminary data.</text>
</comment>
<evidence type="ECO:0000313" key="1">
    <source>
        <dbReference type="EMBL" id="KAI0086961.1"/>
    </source>
</evidence>
<sequence>MYYSTNCPVAPRVEWQIDSFQPLHTASHLSIAVGWLCLDDLFAPAVRTVSLLYKDCTHSALLAQVIAPPLAHPFLFLQDMLGMPSFNLTELKRAFHARTRSLSPTWSPAPGKSLLRKVSRIKVVEEPRQPQTYSLPWKVQPRGNYTPAEDRNTSYAYAADLTAELPATSSAMYILSEDDSLGAGAIHIYEDSEDKLVGSDLLVDIRVFYNSPQIQKALNISFVHNAPQNENGVRFRTTVPAPTETSARASTHDSERFVSINVRIPRATGSDPLKLPTFRTHLPNFVHSVGELAGSVHFSSISLSSSDRAIFVKSLSANKIRLRTSNGAIQGAFNSDSSISLRTANAPINAEVTLGNDGSGASNLELLTTFDEVRVDLSLTSVAPHGTQPFYRIHARSSEKPVDIISTSAPPNAIIQYEVQTTNAPASVTVPQSFDGAFALHSTPLKPTVTIRDQKEGEKLVQVRTLIYHRERRGLLEGRVVPQDGYDAGSSRLREGKESSVMVKTSNAEARLFL</sequence>
<name>A0ACB8TY78_9APHY</name>
<reference evidence="1" key="1">
    <citation type="journal article" date="2021" name="Environ. Microbiol.">
        <title>Gene family expansions and transcriptome signatures uncover fungal adaptations to wood decay.</title>
        <authorList>
            <person name="Hage H."/>
            <person name="Miyauchi S."/>
            <person name="Viragh M."/>
            <person name="Drula E."/>
            <person name="Min B."/>
            <person name="Chaduli D."/>
            <person name="Navarro D."/>
            <person name="Favel A."/>
            <person name="Norest M."/>
            <person name="Lesage-Meessen L."/>
            <person name="Balint B."/>
            <person name="Merenyi Z."/>
            <person name="de Eugenio L."/>
            <person name="Morin E."/>
            <person name="Martinez A.T."/>
            <person name="Baldrian P."/>
            <person name="Stursova M."/>
            <person name="Martinez M.J."/>
            <person name="Novotny C."/>
            <person name="Magnuson J.K."/>
            <person name="Spatafora J.W."/>
            <person name="Maurice S."/>
            <person name="Pangilinan J."/>
            <person name="Andreopoulos W."/>
            <person name="LaButti K."/>
            <person name="Hundley H."/>
            <person name="Na H."/>
            <person name="Kuo A."/>
            <person name="Barry K."/>
            <person name="Lipzen A."/>
            <person name="Henrissat B."/>
            <person name="Riley R."/>
            <person name="Ahrendt S."/>
            <person name="Nagy L.G."/>
            <person name="Grigoriev I.V."/>
            <person name="Martin F."/>
            <person name="Rosso M.N."/>
        </authorList>
    </citation>
    <scope>NUCLEOTIDE SEQUENCE</scope>
    <source>
        <strain evidence="1">CBS 384.51</strain>
    </source>
</reference>
<gene>
    <name evidence="1" type="ORF">BDY19DRAFT_957668</name>
</gene>
<keyword evidence="2" id="KW-1185">Reference proteome</keyword>
<organism evidence="1 2">
    <name type="scientific">Irpex rosettiformis</name>
    <dbReference type="NCBI Taxonomy" id="378272"/>
    <lineage>
        <taxon>Eukaryota</taxon>
        <taxon>Fungi</taxon>
        <taxon>Dikarya</taxon>
        <taxon>Basidiomycota</taxon>
        <taxon>Agaricomycotina</taxon>
        <taxon>Agaricomycetes</taxon>
        <taxon>Polyporales</taxon>
        <taxon>Irpicaceae</taxon>
        <taxon>Irpex</taxon>
    </lineage>
</organism>
<accession>A0ACB8TY78</accession>
<dbReference type="Proteomes" id="UP001055072">
    <property type="component" value="Unassembled WGS sequence"/>
</dbReference>